<dbReference type="AlphaFoldDB" id="A0A6J7CUG7"/>
<protein>
    <submittedName>
        <fullName evidence="1">Unannotated protein</fullName>
    </submittedName>
</protein>
<proteinExistence type="predicted"/>
<reference evidence="1" key="1">
    <citation type="submission" date="2020-05" db="EMBL/GenBank/DDBJ databases">
        <authorList>
            <person name="Chiriac C."/>
            <person name="Salcher M."/>
            <person name="Ghai R."/>
            <person name="Kavagutti S V."/>
        </authorList>
    </citation>
    <scope>NUCLEOTIDE SEQUENCE</scope>
</reference>
<accession>A0A6J7CUG7</accession>
<gene>
    <name evidence="1" type="ORF">UFOPK3381_00181</name>
</gene>
<sequence length="278" mass="30857">MSTLLISIPVHESPDVVNDQIANVLTMNPESLVVLHVSREFRTRRFGGPVEMAPSERVLINPTRFSTKSQGLLGIHLSNYLYAATRCQFDSFAINASNDMYVRSGAEGYAVSFDALARPIRIPEDSTWSHARAVRKHEYLSQLTSYLKIDGVRASTPEGTAYNAELMRDMADILTRVLPYERASTAYPDEETVLPTIAASLTQDIGLPFVYSEVTTGGLLTPSLVEDVRAGRVEVPAKSFYGSPQQYSAYDESNLYAVKRVPRLIDDPLREYIRGLSG</sequence>
<organism evidence="1">
    <name type="scientific">freshwater metagenome</name>
    <dbReference type="NCBI Taxonomy" id="449393"/>
    <lineage>
        <taxon>unclassified sequences</taxon>
        <taxon>metagenomes</taxon>
        <taxon>ecological metagenomes</taxon>
    </lineage>
</organism>
<evidence type="ECO:0000313" key="1">
    <source>
        <dbReference type="EMBL" id="CAB4859749.1"/>
    </source>
</evidence>
<dbReference type="EMBL" id="CAFBLN010000003">
    <property type="protein sequence ID" value="CAB4859749.1"/>
    <property type="molecule type" value="Genomic_DNA"/>
</dbReference>
<name>A0A6J7CUG7_9ZZZZ</name>